<dbReference type="InterPro" id="IPR000639">
    <property type="entry name" value="Epox_hydrolase-like"/>
</dbReference>
<dbReference type="Proteomes" id="UP000199009">
    <property type="component" value="Chromosome I"/>
</dbReference>
<dbReference type="RefSeq" id="WP_091492778.1">
    <property type="nucleotide sequence ID" value="NZ_LT629692.1"/>
</dbReference>
<evidence type="ECO:0000259" key="1">
    <source>
        <dbReference type="Pfam" id="PF12697"/>
    </source>
</evidence>
<dbReference type="PRINTS" id="PR00111">
    <property type="entry name" value="ABHYDROLASE"/>
</dbReference>
<sequence>MNLPHALPLRTDAEALGLQRLVIPTSVGEIVVRAGRRTGGPATILLHGAAGSWTTWTPLLAASALAHAPLTDVIALDLPGWGESCGIDRVHSVGDLSDAIVEVARALGYDSWRVVGHSLGGFVALDVAARHPDSTLGVVLVSASGAAVVDAIRRPLRGGLALPGFAGMLLGMRALAAFGAAGRGFVRFLAERGWMPALTAPLFSASVHPSVVAAFADEARPAAFGAAARLAAAYELRTWTGVRCPVRSVRGARDVFAGESDAAAFIALIPEFREVRLAGAGHFAHIERPDAVLDALLREQSTGVARRTANALDGAARS</sequence>
<dbReference type="InterPro" id="IPR000073">
    <property type="entry name" value="AB_hydrolase_1"/>
</dbReference>
<dbReference type="InterPro" id="IPR050228">
    <property type="entry name" value="Carboxylesterase_BioH"/>
</dbReference>
<protein>
    <submittedName>
        <fullName evidence="2">Pimeloyl-ACP methyl ester carboxylesterase</fullName>
    </submittedName>
</protein>
<gene>
    <name evidence="2" type="ORF">SAMN04489810_3431</name>
</gene>
<dbReference type="PANTHER" id="PTHR43194:SF2">
    <property type="entry name" value="PEROXISOMAL MEMBRANE PROTEIN LPX1"/>
    <property type="match status" value="1"/>
</dbReference>
<dbReference type="SUPFAM" id="SSF53474">
    <property type="entry name" value="alpha/beta-Hydrolases"/>
    <property type="match status" value="1"/>
</dbReference>
<name>A0A1G8DS09_9MICO</name>
<dbReference type="PANTHER" id="PTHR43194">
    <property type="entry name" value="HYDROLASE ALPHA/BETA FOLD FAMILY"/>
    <property type="match status" value="1"/>
</dbReference>
<dbReference type="InterPro" id="IPR029058">
    <property type="entry name" value="AB_hydrolase_fold"/>
</dbReference>
<reference evidence="2 3" key="1">
    <citation type="submission" date="2016-10" db="EMBL/GenBank/DDBJ databases">
        <authorList>
            <person name="de Groot N.N."/>
        </authorList>
    </citation>
    <scope>NUCLEOTIDE SEQUENCE [LARGE SCALE GENOMIC DNA]</scope>
    <source>
        <strain evidence="2 3">DSM 23142</strain>
    </source>
</reference>
<organism evidence="2 3">
    <name type="scientific">Microbacterium pygmaeum</name>
    <dbReference type="NCBI Taxonomy" id="370764"/>
    <lineage>
        <taxon>Bacteria</taxon>
        <taxon>Bacillati</taxon>
        <taxon>Actinomycetota</taxon>
        <taxon>Actinomycetes</taxon>
        <taxon>Micrococcales</taxon>
        <taxon>Microbacteriaceae</taxon>
        <taxon>Microbacterium</taxon>
    </lineage>
</organism>
<dbReference type="AlphaFoldDB" id="A0A1G8DS09"/>
<dbReference type="OrthoDB" id="27092at2"/>
<dbReference type="Pfam" id="PF12697">
    <property type="entry name" value="Abhydrolase_6"/>
    <property type="match status" value="1"/>
</dbReference>
<dbReference type="STRING" id="370764.SAMN04489810_3431"/>
<accession>A0A1G8DS09</accession>
<proteinExistence type="predicted"/>
<dbReference type="PRINTS" id="PR00412">
    <property type="entry name" value="EPOXHYDRLASE"/>
</dbReference>
<dbReference type="EMBL" id="LT629692">
    <property type="protein sequence ID" value="SDH60463.1"/>
    <property type="molecule type" value="Genomic_DNA"/>
</dbReference>
<dbReference type="Gene3D" id="3.40.50.1820">
    <property type="entry name" value="alpha/beta hydrolase"/>
    <property type="match status" value="1"/>
</dbReference>
<feature type="domain" description="AB hydrolase-1" evidence="1">
    <location>
        <begin position="44"/>
        <end position="295"/>
    </location>
</feature>
<keyword evidence="3" id="KW-1185">Reference proteome</keyword>
<dbReference type="GO" id="GO:0003824">
    <property type="term" value="F:catalytic activity"/>
    <property type="evidence" value="ECO:0007669"/>
    <property type="project" value="InterPro"/>
</dbReference>
<evidence type="ECO:0000313" key="2">
    <source>
        <dbReference type="EMBL" id="SDH60463.1"/>
    </source>
</evidence>
<evidence type="ECO:0000313" key="3">
    <source>
        <dbReference type="Proteomes" id="UP000199009"/>
    </source>
</evidence>